<proteinExistence type="predicted"/>
<dbReference type="EMBL" id="CP039347">
    <property type="protein sequence ID" value="QCD86643.1"/>
    <property type="molecule type" value="Genomic_DNA"/>
</dbReference>
<name>A0A4D6LDS6_VIGUN</name>
<sequence length="140" mass="16553">MKYTVSQHNKKGKNAPHGLNKVQGLVKCERTTTTKLPKVMGPQSEPDRRPRFIKPQHLHYYYHCRKFSHLLTSTRLMIIAREETTHDTQASERWNYVLAVRRHREAFAELYPYKRHHHVAFVELRPGLEAPPRYPRGITS</sequence>
<dbReference type="Proteomes" id="UP000501690">
    <property type="component" value="Linkage Group LG3"/>
</dbReference>
<evidence type="ECO:0000313" key="2">
    <source>
        <dbReference type="Proteomes" id="UP000501690"/>
    </source>
</evidence>
<keyword evidence="2" id="KW-1185">Reference proteome</keyword>
<reference evidence="1 2" key="1">
    <citation type="submission" date="2019-04" db="EMBL/GenBank/DDBJ databases">
        <title>An improved genome assembly and genetic linkage map for asparagus bean, Vigna unguiculata ssp. sesquipedialis.</title>
        <authorList>
            <person name="Xia Q."/>
            <person name="Zhang R."/>
            <person name="Dong Y."/>
        </authorList>
    </citation>
    <scope>NUCLEOTIDE SEQUENCE [LARGE SCALE GENOMIC DNA]</scope>
    <source>
        <tissue evidence="1">Leaf</tissue>
    </source>
</reference>
<organism evidence="1 2">
    <name type="scientific">Vigna unguiculata</name>
    <name type="common">Cowpea</name>
    <dbReference type="NCBI Taxonomy" id="3917"/>
    <lineage>
        <taxon>Eukaryota</taxon>
        <taxon>Viridiplantae</taxon>
        <taxon>Streptophyta</taxon>
        <taxon>Embryophyta</taxon>
        <taxon>Tracheophyta</taxon>
        <taxon>Spermatophyta</taxon>
        <taxon>Magnoliopsida</taxon>
        <taxon>eudicotyledons</taxon>
        <taxon>Gunneridae</taxon>
        <taxon>Pentapetalae</taxon>
        <taxon>rosids</taxon>
        <taxon>fabids</taxon>
        <taxon>Fabales</taxon>
        <taxon>Fabaceae</taxon>
        <taxon>Papilionoideae</taxon>
        <taxon>50 kb inversion clade</taxon>
        <taxon>NPAAA clade</taxon>
        <taxon>indigoferoid/millettioid clade</taxon>
        <taxon>Phaseoleae</taxon>
        <taxon>Vigna</taxon>
    </lineage>
</organism>
<accession>A0A4D6LDS6</accession>
<gene>
    <name evidence="1" type="ORF">DEO72_LG3g1167</name>
</gene>
<protein>
    <submittedName>
        <fullName evidence="1">Uncharacterized protein</fullName>
    </submittedName>
</protein>
<dbReference type="AlphaFoldDB" id="A0A4D6LDS6"/>
<evidence type="ECO:0000313" key="1">
    <source>
        <dbReference type="EMBL" id="QCD86643.1"/>
    </source>
</evidence>